<dbReference type="GO" id="GO:0017000">
    <property type="term" value="P:antibiotic biosynthetic process"/>
    <property type="evidence" value="ECO:0007669"/>
    <property type="project" value="UniProtKB-KW"/>
</dbReference>
<evidence type="ECO:0000256" key="2">
    <source>
        <dbReference type="ARBA" id="ARBA00023002"/>
    </source>
</evidence>
<keyword evidence="2" id="KW-0560">Oxidoreductase</keyword>
<dbReference type="InterPro" id="IPR003819">
    <property type="entry name" value="TauD/TfdA-like"/>
</dbReference>
<evidence type="ECO:0000256" key="1">
    <source>
        <dbReference type="ARBA" id="ARBA00001954"/>
    </source>
</evidence>
<dbReference type="Pfam" id="PF02668">
    <property type="entry name" value="TauD"/>
    <property type="match status" value="1"/>
</dbReference>
<sequence length="323" mass="34707">MTISEQQNTAAPRQGLGLVHTLDGAERDALRARLRAAAAGGAAPARGACREAVEASALPLERIGATLSGGDIPFCLLRNLPVDALAQQWTVGPAPLASGLLLGVTAALGLTNFGYHEEKNGAILQDVHPIAGAEDSQSNAGRVAFHMHVESPFLPRAARPEVGALICLNNETATPTRIATVELVKRQLSARHVLALRQPDFRLRHDQSFEVNGYTLSVTTALLKEVDGRDETRCGIYAEGAHAAAQEAVDAWKRAADAVALDLVLEPGDLLLFNNYRCVHGRGAVEGRRWLKRVYSTRDTSLLSEGLISVWRAMAARHIDHSF</sequence>
<accession>A0A1I7LXW0</accession>
<reference evidence="6" key="1">
    <citation type="submission" date="2016-10" db="EMBL/GenBank/DDBJ databases">
        <authorList>
            <person name="Varghese N."/>
            <person name="Submissions S."/>
        </authorList>
    </citation>
    <scope>NUCLEOTIDE SEQUENCE [LARGE SCALE GENOMIC DNA]</scope>
    <source>
        <strain evidence="6">CGMCC 1.11014</strain>
    </source>
</reference>
<dbReference type="OrthoDB" id="480112at2"/>
<keyword evidence="6" id="KW-1185">Reference proteome</keyword>
<proteinExistence type="predicted"/>
<dbReference type="InterPro" id="IPR050411">
    <property type="entry name" value="AlphaKG_dependent_hydroxylases"/>
</dbReference>
<dbReference type="Gene3D" id="3.60.130.10">
    <property type="entry name" value="Clavaminate synthase-like"/>
    <property type="match status" value="1"/>
</dbReference>
<organism evidence="5 6">
    <name type="scientific">Pseudoduganella namucuonensis</name>
    <dbReference type="NCBI Taxonomy" id="1035707"/>
    <lineage>
        <taxon>Bacteria</taxon>
        <taxon>Pseudomonadati</taxon>
        <taxon>Pseudomonadota</taxon>
        <taxon>Betaproteobacteria</taxon>
        <taxon>Burkholderiales</taxon>
        <taxon>Oxalobacteraceae</taxon>
        <taxon>Telluria group</taxon>
        <taxon>Pseudoduganella</taxon>
    </lineage>
</organism>
<dbReference type="PANTHER" id="PTHR10696:SF56">
    <property type="entry name" value="TAUD_TFDA-LIKE DOMAIN-CONTAINING PROTEIN"/>
    <property type="match status" value="1"/>
</dbReference>
<name>A0A1I7LXW0_9BURK</name>
<evidence type="ECO:0000313" key="6">
    <source>
        <dbReference type="Proteomes" id="UP000199391"/>
    </source>
</evidence>
<dbReference type="GO" id="GO:0016706">
    <property type="term" value="F:2-oxoglutarate-dependent dioxygenase activity"/>
    <property type="evidence" value="ECO:0007669"/>
    <property type="project" value="UniProtKB-ARBA"/>
</dbReference>
<dbReference type="AlphaFoldDB" id="A0A1I7LXW0"/>
<dbReference type="PANTHER" id="PTHR10696">
    <property type="entry name" value="GAMMA-BUTYROBETAINE HYDROXYLASE-RELATED"/>
    <property type="match status" value="1"/>
</dbReference>
<dbReference type="STRING" id="1035707.SAMN05216552_104212"/>
<gene>
    <name evidence="5" type="ORF">SAMN05216552_104212</name>
</gene>
<evidence type="ECO:0000259" key="4">
    <source>
        <dbReference type="Pfam" id="PF02668"/>
    </source>
</evidence>
<feature type="domain" description="TauD/TfdA-like" evidence="4">
    <location>
        <begin position="242"/>
        <end position="295"/>
    </location>
</feature>
<keyword evidence="5" id="KW-0223">Dioxygenase</keyword>
<comment type="cofactor">
    <cofactor evidence="1">
        <name>Fe(2+)</name>
        <dbReference type="ChEBI" id="CHEBI:29033"/>
    </cofactor>
</comment>
<dbReference type="RefSeq" id="WP_093559861.1">
    <property type="nucleotide sequence ID" value="NZ_FPBO01000042.1"/>
</dbReference>
<evidence type="ECO:0000313" key="5">
    <source>
        <dbReference type="EMBL" id="SFV14407.1"/>
    </source>
</evidence>
<dbReference type="SUPFAM" id="SSF51197">
    <property type="entry name" value="Clavaminate synthase-like"/>
    <property type="match status" value="1"/>
</dbReference>
<protein>
    <submittedName>
        <fullName evidence="5">Taurine catabolism dioxygenase TauD, TfdA family</fullName>
    </submittedName>
</protein>
<keyword evidence="3" id="KW-0045">Antibiotic biosynthesis</keyword>
<dbReference type="Proteomes" id="UP000199391">
    <property type="component" value="Unassembled WGS sequence"/>
</dbReference>
<dbReference type="EMBL" id="FPBO01000042">
    <property type="protein sequence ID" value="SFV14407.1"/>
    <property type="molecule type" value="Genomic_DNA"/>
</dbReference>
<evidence type="ECO:0000256" key="3">
    <source>
        <dbReference type="ARBA" id="ARBA00023194"/>
    </source>
</evidence>
<dbReference type="InterPro" id="IPR042098">
    <property type="entry name" value="TauD-like_sf"/>
</dbReference>